<feature type="compositionally biased region" description="Polar residues" evidence="1">
    <location>
        <begin position="127"/>
        <end position="137"/>
    </location>
</feature>
<gene>
    <name evidence="2" type="ORF">WMY93_029531</name>
</gene>
<evidence type="ECO:0000313" key="3">
    <source>
        <dbReference type="Proteomes" id="UP001460270"/>
    </source>
</evidence>
<dbReference type="Proteomes" id="UP001460270">
    <property type="component" value="Unassembled WGS sequence"/>
</dbReference>
<feature type="compositionally biased region" description="Polar residues" evidence="1">
    <location>
        <begin position="169"/>
        <end position="182"/>
    </location>
</feature>
<reference evidence="3" key="1">
    <citation type="submission" date="2024-04" db="EMBL/GenBank/DDBJ databases">
        <title>Salinicola lusitanus LLJ914,a marine bacterium isolated from the Okinawa Trough.</title>
        <authorList>
            <person name="Li J."/>
        </authorList>
    </citation>
    <scope>NUCLEOTIDE SEQUENCE [LARGE SCALE GENOMIC DNA]</scope>
</reference>
<feature type="compositionally biased region" description="Polar residues" evidence="1">
    <location>
        <begin position="217"/>
        <end position="234"/>
    </location>
</feature>
<sequence>MQSEIEDLESRNTELTRSHNETLNQLNLKIQYLEKEQEIARGDKKPRAQGRKRGKCKPAPLTDKRAGGSLKKALQCQNVQTQGGLGQGNGLQNERIQSNNGRQGFFRKNNRRGFQEQPNWNQRQQQSTNVVPRSQLDQSRTEIQKLTQEIQSLKSLTKTLQEENKHLKGSQQTQELQATSKQGPYKKENEDLLKELKKKEEECNTLTRKINVKLALSGSQKEPVSNGKTRSNMSVREKLRRTRRA</sequence>
<feature type="compositionally biased region" description="Basic residues" evidence="1">
    <location>
        <begin position="47"/>
        <end position="56"/>
    </location>
</feature>
<evidence type="ECO:0000256" key="1">
    <source>
        <dbReference type="SAM" id="MobiDB-lite"/>
    </source>
</evidence>
<feature type="region of interest" description="Disordered" evidence="1">
    <location>
        <begin position="164"/>
        <end position="193"/>
    </location>
</feature>
<dbReference type="AlphaFoldDB" id="A0AAW0MPP5"/>
<name>A0AAW0MPP5_9GOBI</name>
<feature type="region of interest" description="Disordered" evidence="1">
    <location>
        <begin position="216"/>
        <end position="245"/>
    </location>
</feature>
<feature type="compositionally biased region" description="Basic and acidic residues" evidence="1">
    <location>
        <begin position="8"/>
        <end position="20"/>
    </location>
</feature>
<feature type="region of interest" description="Disordered" evidence="1">
    <location>
        <begin position="1"/>
        <end position="21"/>
    </location>
</feature>
<protein>
    <submittedName>
        <fullName evidence="2">Uncharacterized protein</fullName>
    </submittedName>
</protein>
<comment type="caution">
    <text evidence="2">The sequence shown here is derived from an EMBL/GenBank/DDBJ whole genome shotgun (WGS) entry which is preliminary data.</text>
</comment>
<accession>A0AAW0MPP5</accession>
<organism evidence="2 3">
    <name type="scientific">Mugilogobius chulae</name>
    <name type="common">yellowstripe goby</name>
    <dbReference type="NCBI Taxonomy" id="88201"/>
    <lineage>
        <taxon>Eukaryota</taxon>
        <taxon>Metazoa</taxon>
        <taxon>Chordata</taxon>
        <taxon>Craniata</taxon>
        <taxon>Vertebrata</taxon>
        <taxon>Euteleostomi</taxon>
        <taxon>Actinopterygii</taxon>
        <taxon>Neopterygii</taxon>
        <taxon>Teleostei</taxon>
        <taxon>Neoteleostei</taxon>
        <taxon>Acanthomorphata</taxon>
        <taxon>Gobiaria</taxon>
        <taxon>Gobiiformes</taxon>
        <taxon>Gobioidei</taxon>
        <taxon>Gobiidae</taxon>
        <taxon>Gobionellinae</taxon>
        <taxon>Mugilogobius</taxon>
    </lineage>
</organism>
<dbReference type="EMBL" id="JBBPFD010000022">
    <property type="protein sequence ID" value="KAK7881122.1"/>
    <property type="molecule type" value="Genomic_DNA"/>
</dbReference>
<feature type="region of interest" description="Disordered" evidence="1">
    <location>
        <begin position="38"/>
        <end position="137"/>
    </location>
</feature>
<evidence type="ECO:0000313" key="2">
    <source>
        <dbReference type="EMBL" id="KAK7881122.1"/>
    </source>
</evidence>
<feature type="compositionally biased region" description="Low complexity" evidence="1">
    <location>
        <begin position="115"/>
        <end position="126"/>
    </location>
</feature>
<proteinExistence type="predicted"/>
<keyword evidence="3" id="KW-1185">Reference proteome</keyword>